<proteinExistence type="predicted"/>
<dbReference type="InterPro" id="IPR043713">
    <property type="entry name" value="DUF5654"/>
</dbReference>
<evidence type="ECO:0000256" key="1">
    <source>
        <dbReference type="SAM" id="Phobius"/>
    </source>
</evidence>
<dbReference type="Pfam" id="PF18898">
    <property type="entry name" value="DUF5654"/>
    <property type="match status" value="1"/>
</dbReference>
<accession>A0A1G2FB88</accession>
<organism evidence="2 3">
    <name type="scientific">Candidatus Portnoybacteria bacterium RIFCSPHIGHO2_01_FULL_40_12b</name>
    <dbReference type="NCBI Taxonomy" id="1801994"/>
    <lineage>
        <taxon>Bacteria</taxon>
        <taxon>Candidatus Portnoyibacteriota</taxon>
    </lineage>
</organism>
<dbReference type="AlphaFoldDB" id="A0A1G2FB88"/>
<evidence type="ECO:0000313" key="2">
    <source>
        <dbReference type="EMBL" id="OGZ35117.1"/>
    </source>
</evidence>
<sequence>MKPLKEELEKIKRETQEKIFTLILAGFGLVAALAWNDAIQSLFNFLFPKTNGIIGKFAYAIIITIIVVLITLQLKKISKK</sequence>
<protein>
    <submittedName>
        <fullName evidence="2">Uncharacterized protein</fullName>
    </submittedName>
</protein>
<gene>
    <name evidence="2" type="ORF">A2815_02125</name>
</gene>
<feature type="transmembrane region" description="Helical" evidence="1">
    <location>
        <begin position="53"/>
        <end position="74"/>
    </location>
</feature>
<keyword evidence="1" id="KW-0812">Transmembrane</keyword>
<name>A0A1G2FB88_9BACT</name>
<feature type="transmembrane region" description="Helical" evidence="1">
    <location>
        <begin position="20"/>
        <end position="47"/>
    </location>
</feature>
<keyword evidence="1" id="KW-1133">Transmembrane helix</keyword>
<dbReference type="EMBL" id="MHMY01000018">
    <property type="protein sequence ID" value="OGZ35117.1"/>
    <property type="molecule type" value="Genomic_DNA"/>
</dbReference>
<dbReference type="Proteomes" id="UP000176974">
    <property type="component" value="Unassembled WGS sequence"/>
</dbReference>
<evidence type="ECO:0000313" key="3">
    <source>
        <dbReference type="Proteomes" id="UP000176974"/>
    </source>
</evidence>
<reference evidence="2 3" key="1">
    <citation type="journal article" date="2016" name="Nat. Commun.">
        <title>Thousands of microbial genomes shed light on interconnected biogeochemical processes in an aquifer system.</title>
        <authorList>
            <person name="Anantharaman K."/>
            <person name="Brown C.T."/>
            <person name="Hug L.A."/>
            <person name="Sharon I."/>
            <person name="Castelle C.J."/>
            <person name="Probst A.J."/>
            <person name="Thomas B.C."/>
            <person name="Singh A."/>
            <person name="Wilkins M.J."/>
            <person name="Karaoz U."/>
            <person name="Brodie E.L."/>
            <person name="Williams K.H."/>
            <person name="Hubbard S.S."/>
            <person name="Banfield J.F."/>
        </authorList>
    </citation>
    <scope>NUCLEOTIDE SEQUENCE [LARGE SCALE GENOMIC DNA]</scope>
</reference>
<keyword evidence="1" id="KW-0472">Membrane</keyword>
<comment type="caution">
    <text evidence="2">The sequence shown here is derived from an EMBL/GenBank/DDBJ whole genome shotgun (WGS) entry which is preliminary data.</text>
</comment>